<feature type="transmembrane region" description="Helical" evidence="1">
    <location>
        <begin position="6"/>
        <end position="23"/>
    </location>
</feature>
<evidence type="ECO:0000313" key="3">
    <source>
        <dbReference type="Proteomes" id="UP001281447"/>
    </source>
</evidence>
<comment type="caution">
    <text evidence="2">The sequence shown here is derived from an EMBL/GenBank/DDBJ whole genome shotgun (WGS) entry which is preliminary data.</text>
</comment>
<keyword evidence="1" id="KW-0472">Membrane</keyword>
<sequence>MEIYTTSVFAVLFAALVDTFLDFKYQLYWYFEKDIVWKWLVVLFGASLP</sequence>
<evidence type="ECO:0008006" key="4">
    <source>
        <dbReference type="Google" id="ProtNLM"/>
    </source>
</evidence>
<gene>
    <name evidence="2" type="ORF">RWE15_01140</name>
</gene>
<proteinExistence type="predicted"/>
<accession>A0ABU5C1U9</accession>
<name>A0ABU5C1U9_9BACI</name>
<dbReference type="EMBL" id="JAWDIP010000003">
    <property type="protein sequence ID" value="MDY0393286.1"/>
    <property type="molecule type" value="Genomic_DNA"/>
</dbReference>
<keyword evidence="1" id="KW-0812">Transmembrane</keyword>
<protein>
    <recommendedName>
        <fullName evidence="4">Bacteriophage holin family protein</fullName>
    </recommendedName>
</protein>
<dbReference type="Proteomes" id="UP001281447">
    <property type="component" value="Unassembled WGS sequence"/>
</dbReference>
<evidence type="ECO:0000313" key="2">
    <source>
        <dbReference type="EMBL" id="MDY0393286.1"/>
    </source>
</evidence>
<keyword evidence="3" id="KW-1185">Reference proteome</keyword>
<reference evidence="2 3" key="1">
    <citation type="submission" date="2023-10" db="EMBL/GenBank/DDBJ databases">
        <title>Virgibacillus halophilus 5B73C genome.</title>
        <authorList>
            <person name="Miliotis G."/>
            <person name="Sengupta P."/>
            <person name="Hameed A."/>
            <person name="Chuvochina M."/>
            <person name="Mcdonagh F."/>
            <person name="Simpson A.C."/>
            <person name="Singh N.K."/>
            <person name="Rekha P.D."/>
            <person name="Raman K."/>
            <person name="Hugenholtz P."/>
            <person name="Venkateswaran K."/>
        </authorList>
    </citation>
    <scope>NUCLEOTIDE SEQUENCE [LARGE SCALE GENOMIC DNA]</scope>
    <source>
        <strain evidence="2 3">5B73C</strain>
    </source>
</reference>
<evidence type="ECO:0000256" key="1">
    <source>
        <dbReference type="SAM" id="Phobius"/>
    </source>
</evidence>
<keyword evidence="1" id="KW-1133">Transmembrane helix</keyword>
<organism evidence="2 3">
    <name type="scientific">Tigheibacillus halophilus</name>
    <dbReference type="NCBI Taxonomy" id="361280"/>
    <lineage>
        <taxon>Bacteria</taxon>
        <taxon>Bacillati</taxon>
        <taxon>Bacillota</taxon>
        <taxon>Bacilli</taxon>
        <taxon>Bacillales</taxon>
        <taxon>Bacillaceae</taxon>
        <taxon>Tigheibacillus</taxon>
    </lineage>
</organism>